<dbReference type="HOGENOM" id="CLU_3127534_0_0_1"/>
<dbReference type="EnsemblPlants" id="OB06G29740.1">
    <property type="protein sequence ID" value="OB06G29740.1"/>
    <property type="gene ID" value="OB06G29740"/>
</dbReference>
<proteinExistence type="predicted"/>
<evidence type="ECO:0000313" key="1">
    <source>
        <dbReference type="EnsemblPlants" id="OB06G29740.1"/>
    </source>
</evidence>
<reference evidence="1" key="1">
    <citation type="journal article" date="2013" name="Nat. Commun.">
        <title>Whole-genome sequencing of Oryza brachyantha reveals mechanisms underlying Oryza genome evolution.</title>
        <authorList>
            <person name="Chen J."/>
            <person name="Huang Q."/>
            <person name="Gao D."/>
            <person name="Wang J."/>
            <person name="Lang Y."/>
            <person name="Liu T."/>
            <person name="Li B."/>
            <person name="Bai Z."/>
            <person name="Luis Goicoechea J."/>
            <person name="Liang C."/>
            <person name="Chen C."/>
            <person name="Zhang W."/>
            <person name="Sun S."/>
            <person name="Liao Y."/>
            <person name="Zhang X."/>
            <person name="Yang L."/>
            <person name="Song C."/>
            <person name="Wang M."/>
            <person name="Shi J."/>
            <person name="Liu G."/>
            <person name="Liu J."/>
            <person name="Zhou H."/>
            <person name="Zhou W."/>
            <person name="Yu Q."/>
            <person name="An N."/>
            <person name="Chen Y."/>
            <person name="Cai Q."/>
            <person name="Wang B."/>
            <person name="Liu B."/>
            <person name="Min J."/>
            <person name="Huang Y."/>
            <person name="Wu H."/>
            <person name="Li Z."/>
            <person name="Zhang Y."/>
            <person name="Yin Y."/>
            <person name="Song W."/>
            <person name="Jiang J."/>
            <person name="Jackson S.A."/>
            <person name="Wing R.A."/>
            <person name="Wang J."/>
            <person name="Chen M."/>
        </authorList>
    </citation>
    <scope>NUCLEOTIDE SEQUENCE [LARGE SCALE GENOMIC DNA]</scope>
    <source>
        <strain evidence="1">cv. IRGC 101232</strain>
    </source>
</reference>
<dbReference type="Proteomes" id="UP000006038">
    <property type="component" value="Chromosome 6"/>
</dbReference>
<reference evidence="1" key="2">
    <citation type="submission" date="2013-04" db="UniProtKB">
        <authorList>
            <consortium name="EnsemblPlants"/>
        </authorList>
    </citation>
    <scope>IDENTIFICATION</scope>
</reference>
<keyword evidence="2" id="KW-1185">Reference proteome</keyword>
<sequence length="50" mass="5888">MISLCFIFLFFFHLILLALCLVMQIELKSLKLFMQLFENYDKEKGEVGIG</sequence>
<dbReference type="AlphaFoldDB" id="J3MG30"/>
<protein>
    <submittedName>
        <fullName evidence="1">Uncharacterized protein</fullName>
    </submittedName>
</protein>
<name>J3MG30_ORYBR</name>
<evidence type="ECO:0000313" key="2">
    <source>
        <dbReference type="Proteomes" id="UP000006038"/>
    </source>
</evidence>
<dbReference type="Gramene" id="OB06G29740.1">
    <property type="protein sequence ID" value="OB06G29740.1"/>
    <property type="gene ID" value="OB06G29740"/>
</dbReference>
<accession>J3MG30</accession>
<organism evidence="1">
    <name type="scientific">Oryza brachyantha</name>
    <name type="common">malo sina</name>
    <dbReference type="NCBI Taxonomy" id="4533"/>
    <lineage>
        <taxon>Eukaryota</taxon>
        <taxon>Viridiplantae</taxon>
        <taxon>Streptophyta</taxon>
        <taxon>Embryophyta</taxon>
        <taxon>Tracheophyta</taxon>
        <taxon>Spermatophyta</taxon>
        <taxon>Magnoliopsida</taxon>
        <taxon>Liliopsida</taxon>
        <taxon>Poales</taxon>
        <taxon>Poaceae</taxon>
        <taxon>BOP clade</taxon>
        <taxon>Oryzoideae</taxon>
        <taxon>Oryzeae</taxon>
        <taxon>Oryzinae</taxon>
        <taxon>Oryza</taxon>
    </lineage>
</organism>